<evidence type="ECO:0008006" key="3">
    <source>
        <dbReference type="Google" id="ProtNLM"/>
    </source>
</evidence>
<keyword evidence="2" id="KW-1185">Reference proteome</keyword>
<dbReference type="Proteomes" id="UP000243106">
    <property type="component" value="Unassembled WGS sequence"/>
</dbReference>
<evidence type="ECO:0000313" key="1">
    <source>
        <dbReference type="EMBL" id="SFQ65331.1"/>
    </source>
</evidence>
<organism evidence="1 2">
    <name type="scientific">Roseivivax halotolerans</name>
    <dbReference type="NCBI Taxonomy" id="93684"/>
    <lineage>
        <taxon>Bacteria</taxon>
        <taxon>Pseudomonadati</taxon>
        <taxon>Pseudomonadota</taxon>
        <taxon>Alphaproteobacteria</taxon>
        <taxon>Rhodobacterales</taxon>
        <taxon>Roseobacteraceae</taxon>
        <taxon>Roseivivax</taxon>
    </lineage>
</organism>
<dbReference type="EMBL" id="FOXV01000016">
    <property type="protein sequence ID" value="SFQ65331.1"/>
    <property type="molecule type" value="Genomic_DNA"/>
</dbReference>
<proteinExistence type="predicted"/>
<sequence>MHFDTELHASAPIPDWLEPKEARQRLYHEMSDFISSVAEEKDVPDEVAPAIAFKVTAGLGKTSTALRILAEQGSRLLQRGHVMIYMPTLDLADRAARDFAALGTGLPIQVIRGRTAPRSDDPDTPMCNRHDLVRQVQGLVPSITQSLCRARSKSGKIRHAPCAQGCHYLAQKEVTGTRIIFLAHTYLDALPPIDQRVPVAIRIIDEKVWSTRVKTMQISLDDFLDPPGAAFPTDLQEEYLEARTKLVAALRVGKSVSAALQDKRFACDRLEAFCKAEAEIRPELEIFPWDPRKTTAFRIDMFDRRAFQASRKRQAIFRRLAQDDPALDAQLTLGTVKEKGETRRVIKLHSFRSLPRDAPLMLLDADADPEITNRLAEGARFVPIEAKPEAEIIQVSGK</sequence>
<name>A0A1I6A9D6_9RHOB</name>
<protein>
    <recommendedName>
        <fullName evidence="3">Type III restriction enzyme, res subunit</fullName>
    </recommendedName>
</protein>
<reference evidence="2" key="1">
    <citation type="submission" date="2016-10" db="EMBL/GenBank/DDBJ databases">
        <authorList>
            <person name="Varghese N."/>
            <person name="Submissions S."/>
        </authorList>
    </citation>
    <scope>NUCLEOTIDE SEQUENCE [LARGE SCALE GENOMIC DNA]</scope>
    <source>
        <strain evidence="2">JCM 10271</strain>
    </source>
</reference>
<dbReference type="RefSeq" id="WP_093015118.1">
    <property type="nucleotide sequence ID" value="NZ_FOXV01000016.1"/>
</dbReference>
<dbReference type="AlphaFoldDB" id="A0A1I6A9D6"/>
<accession>A0A1I6A9D6</accession>
<gene>
    <name evidence="1" type="ORF">SAMN05421853_11645</name>
</gene>
<evidence type="ECO:0000313" key="2">
    <source>
        <dbReference type="Proteomes" id="UP000243106"/>
    </source>
</evidence>
<dbReference type="STRING" id="93684.SAMN05421853_11645"/>